<proteinExistence type="predicted"/>
<evidence type="ECO:0000313" key="3">
    <source>
        <dbReference type="Proteomes" id="UP000184330"/>
    </source>
</evidence>
<gene>
    <name evidence="2" type="ORF">PAC_09102</name>
</gene>
<dbReference type="AlphaFoldDB" id="A0A1L7X2F8"/>
<sequence>MAPKSKSTRPQGIVKRKHVARQAQRLSRGTSDGHEFLEFKDGPKIITAFQFEQEIINKNGEEGAKMVIAAPETGIHKQDSPLHQSRSATESTTSSSYSPETTATNPSTSVISPTVHRLHRLATFWLGRPSTIEKYLSVINPFHKSHIRTLELQVPLREEQRRGCNPFKPSQTIAVLGSLASLDDPKIDFHHVGYHWRNVTEFRDEFLASLDEESVWLPLKGKLRKWRIDVTDTTWPWYEPSDKEYEVV</sequence>
<dbReference type="Proteomes" id="UP000184330">
    <property type="component" value="Unassembled WGS sequence"/>
</dbReference>
<dbReference type="EMBL" id="FJOG01000013">
    <property type="protein sequence ID" value="CZR59210.1"/>
    <property type="molecule type" value="Genomic_DNA"/>
</dbReference>
<feature type="region of interest" description="Disordered" evidence="1">
    <location>
        <begin position="74"/>
        <end position="110"/>
    </location>
</feature>
<keyword evidence="3" id="KW-1185">Reference proteome</keyword>
<feature type="region of interest" description="Disordered" evidence="1">
    <location>
        <begin position="1"/>
        <end position="37"/>
    </location>
</feature>
<organism evidence="2 3">
    <name type="scientific">Phialocephala subalpina</name>
    <dbReference type="NCBI Taxonomy" id="576137"/>
    <lineage>
        <taxon>Eukaryota</taxon>
        <taxon>Fungi</taxon>
        <taxon>Dikarya</taxon>
        <taxon>Ascomycota</taxon>
        <taxon>Pezizomycotina</taxon>
        <taxon>Leotiomycetes</taxon>
        <taxon>Helotiales</taxon>
        <taxon>Mollisiaceae</taxon>
        <taxon>Phialocephala</taxon>
        <taxon>Phialocephala fortinii species complex</taxon>
    </lineage>
</organism>
<evidence type="ECO:0000313" key="2">
    <source>
        <dbReference type="EMBL" id="CZR59210.1"/>
    </source>
</evidence>
<evidence type="ECO:0000256" key="1">
    <source>
        <dbReference type="SAM" id="MobiDB-lite"/>
    </source>
</evidence>
<feature type="compositionally biased region" description="Low complexity" evidence="1">
    <location>
        <begin position="87"/>
        <end position="104"/>
    </location>
</feature>
<accession>A0A1L7X2F8</accession>
<protein>
    <submittedName>
        <fullName evidence="2">Uncharacterized protein</fullName>
    </submittedName>
</protein>
<reference evidence="2 3" key="1">
    <citation type="submission" date="2016-03" db="EMBL/GenBank/DDBJ databases">
        <authorList>
            <person name="Ploux O."/>
        </authorList>
    </citation>
    <scope>NUCLEOTIDE SEQUENCE [LARGE SCALE GENOMIC DNA]</scope>
    <source>
        <strain evidence="2 3">UAMH 11012</strain>
    </source>
</reference>
<name>A0A1L7X2F8_9HELO</name>